<evidence type="ECO:0000313" key="3">
    <source>
        <dbReference type="Proteomes" id="UP000054166"/>
    </source>
</evidence>
<dbReference type="PANTHER" id="PTHR46929">
    <property type="entry name" value="EXPRESSED PROTEIN"/>
    <property type="match status" value="1"/>
</dbReference>
<dbReference type="HOGENOM" id="CLU_056419_0_0_1"/>
<proteinExistence type="predicted"/>
<feature type="region of interest" description="Disordered" evidence="1">
    <location>
        <begin position="299"/>
        <end position="332"/>
    </location>
</feature>
<feature type="compositionally biased region" description="Low complexity" evidence="1">
    <location>
        <begin position="346"/>
        <end position="364"/>
    </location>
</feature>
<dbReference type="PANTHER" id="PTHR46929:SF3">
    <property type="entry name" value="MYB_SANT-LIKE DOMAIN-CONTAINING PROTEIN"/>
    <property type="match status" value="1"/>
</dbReference>
<keyword evidence="3" id="KW-1185">Reference proteome</keyword>
<dbReference type="EMBL" id="KN832987">
    <property type="protein sequence ID" value="KIM84606.1"/>
    <property type="molecule type" value="Genomic_DNA"/>
</dbReference>
<sequence length="460" mass="49969">MSKHSAESIFQRRGHALPNYIVKSESEDHCLHEGPVLYKNQEPTLSIFGTRDELVESYGLGCGGRLGGIAGSVWRFVTILMANLSQEEKANWNEPETVALVNYFWEHRAEGGDGGTFKDTAFNAVATHIAHLWTSGPVKTAKKCKTKYNGLKTIFRAIVTYKDTTSGSHWDNVKGANIEGEAALATWNNYINASKSNKPMVAFRTKGWLYFDKFQDIIPNASARGGNAFSAMHTAPPIPLNDTLDLDVLDEGAKDEMSTDDNNAFANPMDVDQHDTTSIFSSKAAGKCKLDVIASDEETGTVASEDAIPSSSRLSTSIASAEPAKKKITPSTSLVSSSKSLLKSSKASSSARSSWPSRAQPSSSKQTSAKLSPALLVHEMQGSINSLATAVRESGATDPVAKLRQEAVHHVSVGDDGLSGLDKITIIELFRTDYASVQTYLALLQHDDIRKQWLIKRLQD</sequence>
<reference evidence="3" key="2">
    <citation type="submission" date="2015-01" db="EMBL/GenBank/DDBJ databases">
        <title>Evolutionary Origins and Diversification of the Mycorrhizal Mutualists.</title>
        <authorList>
            <consortium name="DOE Joint Genome Institute"/>
            <consortium name="Mycorrhizal Genomics Consortium"/>
            <person name="Kohler A."/>
            <person name="Kuo A."/>
            <person name="Nagy L.G."/>
            <person name="Floudas D."/>
            <person name="Copeland A."/>
            <person name="Barry K.W."/>
            <person name="Cichocki N."/>
            <person name="Veneault-Fourrey C."/>
            <person name="LaButti K."/>
            <person name="Lindquist E.A."/>
            <person name="Lipzen A."/>
            <person name="Lundell T."/>
            <person name="Morin E."/>
            <person name="Murat C."/>
            <person name="Riley R."/>
            <person name="Ohm R."/>
            <person name="Sun H."/>
            <person name="Tunlid A."/>
            <person name="Henrissat B."/>
            <person name="Grigoriev I.V."/>
            <person name="Hibbett D.S."/>
            <person name="Martin F."/>
        </authorList>
    </citation>
    <scope>NUCLEOTIDE SEQUENCE [LARGE SCALE GENOMIC DNA]</scope>
    <source>
        <strain evidence="3">F 1598</strain>
    </source>
</reference>
<dbReference type="OrthoDB" id="2668854at2759"/>
<evidence type="ECO:0008006" key="4">
    <source>
        <dbReference type="Google" id="ProtNLM"/>
    </source>
</evidence>
<accession>A0A0C3G217</accession>
<dbReference type="Proteomes" id="UP000054166">
    <property type="component" value="Unassembled WGS sequence"/>
</dbReference>
<name>A0A0C3G217_PILCF</name>
<dbReference type="InParanoid" id="A0A0C3G217"/>
<evidence type="ECO:0000313" key="2">
    <source>
        <dbReference type="EMBL" id="KIM84606.1"/>
    </source>
</evidence>
<evidence type="ECO:0000256" key="1">
    <source>
        <dbReference type="SAM" id="MobiDB-lite"/>
    </source>
</evidence>
<protein>
    <recommendedName>
        <fullName evidence="4">Myb/SANT-like domain-containing protein</fullName>
    </recommendedName>
</protein>
<feature type="compositionally biased region" description="Low complexity" evidence="1">
    <location>
        <begin position="310"/>
        <end position="320"/>
    </location>
</feature>
<gene>
    <name evidence="2" type="ORF">PILCRDRAFT_87470</name>
</gene>
<reference evidence="2 3" key="1">
    <citation type="submission" date="2014-04" db="EMBL/GenBank/DDBJ databases">
        <authorList>
            <consortium name="DOE Joint Genome Institute"/>
            <person name="Kuo A."/>
            <person name="Tarkka M."/>
            <person name="Buscot F."/>
            <person name="Kohler A."/>
            <person name="Nagy L.G."/>
            <person name="Floudas D."/>
            <person name="Copeland A."/>
            <person name="Barry K.W."/>
            <person name="Cichocki N."/>
            <person name="Veneault-Fourrey C."/>
            <person name="LaButti K."/>
            <person name="Lindquist E.A."/>
            <person name="Lipzen A."/>
            <person name="Lundell T."/>
            <person name="Morin E."/>
            <person name="Murat C."/>
            <person name="Sun H."/>
            <person name="Tunlid A."/>
            <person name="Henrissat B."/>
            <person name="Grigoriev I.V."/>
            <person name="Hibbett D.S."/>
            <person name="Martin F."/>
            <person name="Nordberg H.P."/>
            <person name="Cantor M.N."/>
            <person name="Hua S.X."/>
        </authorList>
    </citation>
    <scope>NUCLEOTIDE SEQUENCE [LARGE SCALE GENOMIC DNA]</scope>
    <source>
        <strain evidence="2 3">F 1598</strain>
    </source>
</reference>
<dbReference type="AlphaFoldDB" id="A0A0C3G217"/>
<organism evidence="2 3">
    <name type="scientific">Piloderma croceum (strain F 1598)</name>
    <dbReference type="NCBI Taxonomy" id="765440"/>
    <lineage>
        <taxon>Eukaryota</taxon>
        <taxon>Fungi</taxon>
        <taxon>Dikarya</taxon>
        <taxon>Basidiomycota</taxon>
        <taxon>Agaricomycotina</taxon>
        <taxon>Agaricomycetes</taxon>
        <taxon>Agaricomycetidae</taxon>
        <taxon>Atheliales</taxon>
        <taxon>Atheliaceae</taxon>
        <taxon>Piloderma</taxon>
    </lineage>
</organism>
<feature type="region of interest" description="Disordered" evidence="1">
    <location>
        <begin position="346"/>
        <end position="369"/>
    </location>
</feature>
<dbReference type="STRING" id="765440.A0A0C3G217"/>